<name>A0ACB1MKW4_RANTA</name>
<gene>
    <name evidence="1" type="ORF">MRATA1EN22A_LOCUS21993</name>
</gene>
<organism evidence="1 2">
    <name type="scientific">Rangifer tarandus platyrhynchus</name>
    <name type="common">Svalbard reindeer</name>
    <dbReference type="NCBI Taxonomy" id="3082113"/>
    <lineage>
        <taxon>Eukaryota</taxon>
        <taxon>Metazoa</taxon>
        <taxon>Chordata</taxon>
        <taxon>Craniata</taxon>
        <taxon>Vertebrata</taxon>
        <taxon>Euteleostomi</taxon>
        <taxon>Mammalia</taxon>
        <taxon>Eutheria</taxon>
        <taxon>Laurasiatheria</taxon>
        <taxon>Artiodactyla</taxon>
        <taxon>Ruminantia</taxon>
        <taxon>Pecora</taxon>
        <taxon>Cervidae</taxon>
        <taxon>Odocoileinae</taxon>
        <taxon>Rangifer</taxon>
    </lineage>
</organism>
<dbReference type="EMBL" id="OZ243562">
    <property type="protein sequence ID" value="CAN0497333.1"/>
    <property type="molecule type" value="Genomic_DNA"/>
</dbReference>
<reference evidence="1" key="1">
    <citation type="submission" date="2025-03" db="EMBL/GenBank/DDBJ databases">
        <authorList>
            <consortium name="ELIXIR-Norway"/>
            <consortium name="Elixir Norway"/>
        </authorList>
    </citation>
    <scope>NUCLEOTIDE SEQUENCE</scope>
</reference>
<dbReference type="Proteomes" id="UP001162501">
    <property type="component" value="Chromosome 34"/>
</dbReference>
<evidence type="ECO:0000313" key="2">
    <source>
        <dbReference type="Proteomes" id="UP001162501"/>
    </source>
</evidence>
<evidence type="ECO:0000313" key="1">
    <source>
        <dbReference type="EMBL" id="CAN0497333.1"/>
    </source>
</evidence>
<accession>A0ACB1MKW4</accession>
<proteinExistence type="predicted"/>
<sequence>MGLSPRKSERERERVHASGCHRCHRGAAVGGTAAAGGGGRVAGVCSWRRRAVCRGGLVPSGRHVAVPVAPEPDRPLEAPVGSARWGPADARNLQPTCLPICPPTRWSGAGSCATKGPGKTCPGVWVPSGPCLRLPALGRGYGHGVPRLLFSREETAPFPPHPSRRLWRPVLRKVLETKPVSVIWDSRAPHPLPPWKDKVPKGCWVSSTLHSRKLRSHILPGDCHVAGELPSHLLPSSQRLSLRLVWS</sequence>
<protein>
    <submittedName>
        <fullName evidence="1">Uncharacterized protein</fullName>
    </submittedName>
</protein>